<dbReference type="KEGG" id="mpi:Mpet_1089"/>
<evidence type="ECO:0000313" key="3">
    <source>
        <dbReference type="Proteomes" id="UP000006565"/>
    </source>
</evidence>
<dbReference type="PANTHER" id="PTHR35902:SF3">
    <property type="entry name" value="NPCBM-ASSOCIATED, NEW3 DOMAIN OF ALPHA-GALACTOSIDASE"/>
    <property type="match status" value="1"/>
</dbReference>
<dbReference type="STRING" id="679926.Mpet_1089"/>
<keyword evidence="1" id="KW-1133">Transmembrane helix</keyword>
<name>E1RKK3_METP4</name>
<keyword evidence="1" id="KW-0472">Membrane</keyword>
<keyword evidence="3" id="KW-1185">Reference proteome</keyword>
<reference evidence="2 3" key="1">
    <citation type="journal article" date="2010" name="Stand. Genomic Sci.">
        <title>Complete genome sequence of Methanoplanus petrolearius type strain (SEBR 4847).</title>
        <authorList>
            <person name="Brambilla E."/>
            <person name="Djao O.D."/>
            <person name="Daligault H."/>
            <person name="Lapidus A."/>
            <person name="Lucas S."/>
            <person name="Hammon N."/>
            <person name="Nolan M."/>
            <person name="Tice H."/>
            <person name="Cheng J.F."/>
            <person name="Han C."/>
            <person name="Tapia R."/>
            <person name="Goodwin L."/>
            <person name="Pitluck S."/>
            <person name="Liolios K."/>
            <person name="Ivanova N."/>
            <person name="Mavromatis K."/>
            <person name="Mikhailova N."/>
            <person name="Pati A."/>
            <person name="Chen A."/>
            <person name="Palaniappan K."/>
            <person name="Land M."/>
            <person name="Hauser L."/>
            <person name="Chang Y.J."/>
            <person name="Jeffries C.D."/>
            <person name="Rohde M."/>
            <person name="Spring S."/>
            <person name="Sikorski J."/>
            <person name="Goker M."/>
            <person name="Woyke T."/>
            <person name="Bristow J."/>
            <person name="Eisen J.A."/>
            <person name="Markowitz V."/>
            <person name="Hugenholtz P."/>
            <person name="Kyrpides N.C."/>
            <person name="Klenk H.P."/>
        </authorList>
    </citation>
    <scope>NUCLEOTIDE SEQUENCE [LARGE SCALE GENOMIC DNA]</scope>
    <source>
        <strain evidence="3">DSM 11571 / OCM 486 / SEBR 4847</strain>
    </source>
</reference>
<gene>
    <name evidence="2" type="ordered locus">Mpet_1089</name>
</gene>
<accession>E1RKK3</accession>
<dbReference type="Gene3D" id="2.60.40.10">
    <property type="entry name" value="Immunoglobulins"/>
    <property type="match status" value="1"/>
</dbReference>
<dbReference type="Proteomes" id="UP000006565">
    <property type="component" value="Chromosome"/>
</dbReference>
<dbReference type="EMBL" id="CP002117">
    <property type="protein sequence ID" value="ADN35856.1"/>
    <property type="molecule type" value="Genomic_DNA"/>
</dbReference>
<dbReference type="InterPro" id="IPR013783">
    <property type="entry name" value="Ig-like_fold"/>
</dbReference>
<dbReference type="AlphaFoldDB" id="E1RKK3"/>
<feature type="transmembrane region" description="Helical" evidence="1">
    <location>
        <begin position="379"/>
        <end position="396"/>
    </location>
</feature>
<evidence type="ECO:0000256" key="1">
    <source>
        <dbReference type="SAM" id="Phobius"/>
    </source>
</evidence>
<protein>
    <submittedName>
        <fullName evidence="2">S-layer-like domain-containing protein</fullName>
    </submittedName>
</protein>
<keyword evidence="1" id="KW-0812">Transmembrane</keyword>
<dbReference type="HOGENOM" id="CLU_670161_0_0_2"/>
<sequence precursor="true">MRTYLIIVAISAIIIVGFVTSVSAGDPTVTVTGYEVKPSVLMPGEKGVVEVTLKNTATTSTETRIVQYSDGPRTITADKNPTIQSLFLQPNGITVLGGNNQFLGDIGPGQEIQLSFYIEAPTKPGIYFPEVWAGVKDAKNLRFPVPVNVDTQLEFSKRGYLTVKGEIPESIHPGDSVSGSLIITNEGQSRADEVKVDLGTIEEVIAPRGTGSFYAGSLDPGMSRSFDIELITERRELTGIKSMPVSLSYYTIEGEKTESDDFLDVMLKGEGEIGISSVETNPVRVINDENFDLIIRIENTGTGEARSLTAKLIMQDGQEFQAFVGRIKPGNDAPAVFLFNGMESGTYPADLDITFTDDWGEKKVNEKISFTVSKSSDEWVHVVLIGIIIGGGYLFYRNRKKKEQS</sequence>
<proteinExistence type="predicted"/>
<evidence type="ECO:0000313" key="2">
    <source>
        <dbReference type="EMBL" id="ADN35856.1"/>
    </source>
</evidence>
<dbReference type="PANTHER" id="PTHR35902">
    <property type="entry name" value="S-LAYER DOMAIN-LIKE PROTEIN-RELATED"/>
    <property type="match status" value="1"/>
</dbReference>
<organism evidence="2 3">
    <name type="scientific">Methanolacinia petrolearia (strain DSM 11571 / OCM 486 / SEBR 4847)</name>
    <name type="common">Methanoplanus petrolearius</name>
    <dbReference type="NCBI Taxonomy" id="679926"/>
    <lineage>
        <taxon>Archaea</taxon>
        <taxon>Methanobacteriati</taxon>
        <taxon>Methanobacteriota</taxon>
        <taxon>Stenosarchaea group</taxon>
        <taxon>Methanomicrobia</taxon>
        <taxon>Methanomicrobiales</taxon>
        <taxon>Methanomicrobiaceae</taxon>
        <taxon>Methanolacinia</taxon>
    </lineage>
</organism>
<dbReference type="eggNOG" id="arCOG02080">
    <property type="taxonomic scope" value="Archaea"/>
</dbReference>